<reference evidence="1 2" key="1">
    <citation type="submission" date="2024-01" db="EMBL/GenBank/DDBJ databases">
        <title>Genome assemblies of Stephania.</title>
        <authorList>
            <person name="Yang L."/>
        </authorList>
    </citation>
    <scope>NUCLEOTIDE SEQUENCE [LARGE SCALE GENOMIC DNA]</scope>
    <source>
        <strain evidence="1">QJT</strain>
        <tissue evidence="1">Leaf</tissue>
    </source>
</reference>
<comment type="caution">
    <text evidence="1">The sequence shown here is derived from an EMBL/GenBank/DDBJ whole genome shotgun (WGS) entry which is preliminary data.</text>
</comment>
<proteinExistence type="predicted"/>
<sequence>MRFPMDEGIGPVNALRDRLRMYNALRSPISFGMVPTNELFDKSTEVKIVRIFTNSNSSPLIVIVTSSW</sequence>
<dbReference type="EMBL" id="JBBNAE010000005">
    <property type="protein sequence ID" value="KAK9124550.1"/>
    <property type="molecule type" value="Genomic_DNA"/>
</dbReference>
<name>A0AAP0J028_9MAGN</name>
<dbReference type="Proteomes" id="UP001417504">
    <property type="component" value="Unassembled WGS sequence"/>
</dbReference>
<keyword evidence="2" id="KW-1185">Reference proteome</keyword>
<gene>
    <name evidence="1" type="ORF">Sjap_014152</name>
</gene>
<accession>A0AAP0J028</accession>
<evidence type="ECO:0000313" key="1">
    <source>
        <dbReference type="EMBL" id="KAK9124550.1"/>
    </source>
</evidence>
<evidence type="ECO:0000313" key="2">
    <source>
        <dbReference type="Proteomes" id="UP001417504"/>
    </source>
</evidence>
<dbReference type="AlphaFoldDB" id="A0AAP0J028"/>
<protein>
    <submittedName>
        <fullName evidence="1">Uncharacterized protein</fullName>
    </submittedName>
</protein>
<organism evidence="1 2">
    <name type="scientific">Stephania japonica</name>
    <dbReference type="NCBI Taxonomy" id="461633"/>
    <lineage>
        <taxon>Eukaryota</taxon>
        <taxon>Viridiplantae</taxon>
        <taxon>Streptophyta</taxon>
        <taxon>Embryophyta</taxon>
        <taxon>Tracheophyta</taxon>
        <taxon>Spermatophyta</taxon>
        <taxon>Magnoliopsida</taxon>
        <taxon>Ranunculales</taxon>
        <taxon>Menispermaceae</taxon>
        <taxon>Menispermoideae</taxon>
        <taxon>Cissampelideae</taxon>
        <taxon>Stephania</taxon>
    </lineage>
</organism>